<dbReference type="Proteomes" id="UP000054776">
    <property type="component" value="Unassembled WGS sequence"/>
</dbReference>
<gene>
    <name evidence="1" type="ORF">T01_8650</name>
</gene>
<organism evidence="1 2">
    <name type="scientific">Trichinella spiralis</name>
    <name type="common">Trichina worm</name>
    <dbReference type="NCBI Taxonomy" id="6334"/>
    <lineage>
        <taxon>Eukaryota</taxon>
        <taxon>Metazoa</taxon>
        <taxon>Ecdysozoa</taxon>
        <taxon>Nematoda</taxon>
        <taxon>Enoplea</taxon>
        <taxon>Dorylaimia</taxon>
        <taxon>Trichinellida</taxon>
        <taxon>Trichinellidae</taxon>
        <taxon>Trichinella</taxon>
    </lineage>
</organism>
<proteinExistence type="predicted"/>
<evidence type="ECO:0000313" key="1">
    <source>
        <dbReference type="EMBL" id="KRY28377.1"/>
    </source>
</evidence>
<reference evidence="1 2" key="1">
    <citation type="submission" date="2015-01" db="EMBL/GenBank/DDBJ databases">
        <title>Evolution of Trichinella species and genotypes.</title>
        <authorList>
            <person name="Korhonen P.K."/>
            <person name="Edoardo P."/>
            <person name="Giuseppe L.R."/>
            <person name="Gasser R.B."/>
        </authorList>
    </citation>
    <scope>NUCLEOTIDE SEQUENCE [LARGE SCALE GENOMIC DNA]</scope>
    <source>
        <strain evidence="1">ISS3</strain>
    </source>
</reference>
<keyword evidence="2" id="KW-1185">Reference proteome</keyword>
<name>A0A0V1AUV1_TRISP</name>
<evidence type="ECO:0000313" key="2">
    <source>
        <dbReference type="Proteomes" id="UP000054776"/>
    </source>
</evidence>
<dbReference type="AlphaFoldDB" id="A0A0V1AUV1"/>
<dbReference type="EMBL" id="JYDH01000207">
    <property type="protein sequence ID" value="KRY28377.1"/>
    <property type="molecule type" value="Genomic_DNA"/>
</dbReference>
<comment type="caution">
    <text evidence="1">The sequence shown here is derived from an EMBL/GenBank/DDBJ whole genome shotgun (WGS) entry which is preliminary data.</text>
</comment>
<dbReference type="InParanoid" id="A0A0V1AUV1"/>
<protein>
    <submittedName>
        <fullName evidence="1">Uncharacterized protein</fullName>
    </submittedName>
</protein>
<sequence length="82" mass="9227">MLSLSIDLYVRSVALRALTNKFPVFMRENKKFSSFCRFVPSNTHKRNLLNGASLFSSIPTCKECSQVVIVAKTSVICILNNK</sequence>
<accession>A0A0V1AUV1</accession>